<evidence type="ECO:0000313" key="2">
    <source>
        <dbReference type="Proteomes" id="UP000246464"/>
    </source>
</evidence>
<name>A0A2U9B2F4_SCOMX</name>
<dbReference type="EMBL" id="CP026244">
    <property type="protein sequence ID" value="AWO98123.1"/>
    <property type="molecule type" value="Genomic_DNA"/>
</dbReference>
<reference evidence="1 2" key="1">
    <citation type="submission" date="2017-12" db="EMBL/GenBank/DDBJ databases">
        <title>Integrating genomic resources of turbot (Scophthalmus maximus) in depth evaluation of genetic and physical mapping variation across individuals.</title>
        <authorList>
            <person name="Martinez P."/>
        </authorList>
    </citation>
    <scope>NUCLEOTIDE SEQUENCE [LARGE SCALE GENOMIC DNA]</scope>
</reference>
<dbReference type="Proteomes" id="UP000246464">
    <property type="component" value="Chromosome 2"/>
</dbReference>
<evidence type="ECO:0000313" key="1">
    <source>
        <dbReference type="EMBL" id="AWO98123.1"/>
    </source>
</evidence>
<keyword evidence="2" id="KW-1185">Reference proteome</keyword>
<protein>
    <submittedName>
        <fullName evidence="1">Uncharacterized protein</fullName>
    </submittedName>
</protein>
<proteinExistence type="predicted"/>
<organism evidence="1 2">
    <name type="scientific">Scophthalmus maximus</name>
    <name type="common">Turbot</name>
    <name type="synonym">Psetta maxima</name>
    <dbReference type="NCBI Taxonomy" id="52904"/>
    <lineage>
        <taxon>Eukaryota</taxon>
        <taxon>Metazoa</taxon>
        <taxon>Chordata</taxon>
        <taxon>Craniata</taxon>
        <taxon>Vertebrata</taxon>
        <taxon>Euteleostomi</taxon>
        <taxon>Actinopterygii</taxon>
        <taxon>Neopterygii</taxon>
        <taxon>Teleostei</taxon>
        <taxon>Neoteleostei</taxon>
        <taxon>Acanthomorphata</taxon>
        <taxon>Carangaria</taxon>
        <taxon>Pleuronectiformes</taxon>
        <taxon>Pleuronectoidei</taxon>
        <taxon>Scophthalmidae</taxon>
        <taxon>Scophthalmus</taxon>
    </lineage>
</organism>
<gene>
    <name evidence="1" type="ORF">SMAX5B_007752</name>
</gene>
<accession>A0A2U9B2F4</accession>
<dbReference type="AlphaFoldDB" id="A0A2U9B2F4"/>
<sequence length="100" mass="11196">MLGFDACVELVAVRSVSLLTHRTRRSSRGKTPSFAFLLKKIQFPKDVRKNNSCSYRAAIPSRNWFTVLTDRQADFTWGWSSLCRSPLDSGFAPEQNGGPG</sequence>